<reference evidence="1 2" key="1">
    <citation type="submission" date="2024-01" db="EMBL/GenBank/DDBJ databases">
        <title>Genome assemblies of Stephania.</title>
        <authorList>
            <person name="Yang L."/>
        </authorList>
    </citation>
    <scope>NUCLEOTIDE SEQUENCE [LARGE SCALE GENOMIC DNA]</scope>
    <source>
        <strain evidence="1">QJT</strain>
        <tissue evidence="1">Leaf</tissue>
    </source>
</reference>
<proteinExistence type="predicted"/>
<protein>
    <recommendedName>
        <fullName evidence="3">NAC domain-containing protein</fullName>
    </recommendedName>
</protein>
<dbReference type="Proteomes" id="UP001417504">
    <property type="component" value="Unassembled WGS sequence"/>
</dbReference>
<evidence type="ECO:0000313" key="2">
    <source>
        <dbReference type="Proteomes" id="UP001417504"/>
    </source>
</evidence>
<gene>
    <name evidence="1" type="ORF">Sjap_006080</name>
</gene>
<dbReference type="SUPFAM" id="SSF101941">
    <property type="entry name" value="NAC domain"/>
    <property type="match status" value="1"/>
</dbReference>
<dbReference type="AlphaFoldDB" id="A0AAP0K7M8"/>
<sequence>MYNLPPGFKFDPIDEDIMWYLQRKKDNSQVPFKDLILDFIIYNVPLAQLIHMHQTEGDSLFGGEGEFEDKEEQVNFDETPKFDVCDEDFIEDRVIFGDDGHVIEVIPQSTNPRVLETVFDDGVIDNYLVEKVVKTKVKFAATKHFCSLTDDMDDELVVDALQDSHGGVFVDNFSLMVEVQDIVLKIFVPSSSVHLVKISCKDKFVSDYKSREVTKIRG</sequence>
<comment type="caution">
    <text evidence="1">The sequence shown here is derived from an EMBL/GenBank/DDBJ whole genome shotgun (WGS) entry which is preliminary data.</text>
</comment>
<dbReference type="GO" id="GO:0003677">
    <property type="term" value="F:DNA binding"/>
    <property type="evidence" value="ECO:0007669"/>
    <property type="project" value="InterPro"/>
</dbReference>
<evidence type="ECO:0000313" key="1">
    <source>
        <dbReference type="EMBL" id="KAK9146177.1"/>
    </source>
</evidence>
<dbReference type="GO" id="GO:0006355">
    <property type="term" value="P:regulation of DNA-templated transcription"/>
    <property type="evidence" value="ECO:0007669"/>
    <property type="project" value="InterPro"/>
</dbReference>
<keyword evidence="2" id="KW-1185">Reference proteome</keyword>
<dbReference type="InterPro" id="IPR036093">
    <property type="entry name" value="NAC_dom_sf"/>
</dbReference>
<name>A0AAP0K7M8_9MAGN</name>
<evidence type="ECO:0008006" key="3">
    <source>
        <dbReference type="Google" id="ProtNLM"/>
    </source>
</evidence>
<organism evidence="1 2">
    <name type="scientific">Stephania japonica</name>
    <dbReference type="NCBI Taxonomy" id="461633"/>
    <lineage>
        <taxon>Eukaryota</taxon>
        <taxon>Viridiplantae</taxon>
        <taxon>Streptophyta</taxon>
        <taxon>Embryophyta</taxon>
        <taxon>Tracheophyta</taxon>
        <taxon>Spermatophyta</taxon>
        <taxon>Magnoliopsida</taxon>
        <taxon>Ranunculales</taxon>
        <taxon>Menispermaceae</taxon>
        <taxon>Menispermoideae</taxon>
        <taxon>Cissampelideae</taxon>
        <taxon>Stephania</taxon>
    </lineage>
</organism>
<accession>A0AAP0K7M8</accession>
<dbReference type="EMBL" id="JBBNAE010000002">
    <property type="protein sequence ID" value="KAK9146177.1"/>
    <property type="molecule type" value="Genomic_DNA"/>
</dbReference>